<evidence type="ECO:0000259" key="1">
    <source>
        <dbReference type="Pfam" id="PF13276"/>
    </source>
</evidence>
<name>A0A2P5K6J8_9BURK</name>
<dbReference type="OrthoDB" id="5365969at2"/>
<organism evidence="2 3">
    <name type="scientific">Mycetohabitans endofungorum</name>
    <dbReference type="NCBI Taxonomy" id="417203"/>
    <lineage>
        <taxon>Bacteria</taxon>
        <taxon>Pseudomonadati</taxon>
        <taxon>Pseudomonadota</taxon>
        <taxon>Betaproteobacteria</taxon>
        <taxon>Burkholderiales</taxon>
        <taxon>Burkholderiaceae</taxon>
        <taxon>Mycetohabitans</taxon>
    </lineage>
</organism>
<dbReference type="PANTHER" id="PTHR46889:SF4">
    <property type="entry name" value="TRANSPOSASE INSO FOR INSERTION SEQUENCE ELEMENT IS911B-RELATED"/>
    <property type="match status" value="1"/>
</dbReference>
<sequence length="103" mass="11503">MALRSRVHELFVESRSSAGSRSIMGMMREEGTAIGRFKVSRLMEELGLICKQPGGHAYKQATVERIDIPNHLNRQFEADAPNQVWCGDITYGTPSQRSPPAWG</sequence>
<evidence type="ECO:0000313" key="3">
    <source>
        <dbReference type="Proteomes" id="UP000243096"/>
    </source>
</evidence>
<dbReference type="Pfam" id="PF13276">
    <property type="entry name" value="HTH_21"/>
    <property type="match status" value="1"/>
</dbReference>
<protein>
    <submittedName>
        <fullName evidence="2">Helix-turn-helix protein</fullName>
    </submittedName>
</protein>
<dbReference type="InterPro" id="IPR050900">
    <property type="entry name" value="Transposase_IS3/IS150/IS904"/>
</dbReference>
<proteinExistence type="predicted"/>
<dbReference type="Proteomes" id="UP000243096">
    <property type="component" value="Unassembled WGS sequence"/>
</dbReference>
<reference evidence="2 3" key="1">
    <citation type="submission" date="2018-01" db="EMBL/GenBank/DDBJ databases">
        <title>Genomic Encyclopedia of Type Strains, Phase III (KMG-III): the genomes of soil and plant-associated and newly described type strains.</title>
        <authorList>
            <person name="Whitman W."/>
        </authorList>
    </citation>
    <scope>NUCLEOTIDE SEQUENCE [LARGE SCALE GENOMIC DNA]</scope>
    <source>
        <strain evidence="2 3">HKI456</strain>
    </source>
</reference>
<accession>A0A2P5K6J8</accession>
<comment type="caution">
    <text evidence="2">The sequence shown here is derived from an EMBL/GenBank/DDBJ whole genome shotgun (WGS) entry which is preliminary data.</text>
</comment>
<dbReference type="PANTHER" id="PTHR46889">
    <property type="entry name" value="TRANSPOSASE INSF FOR INSERTION SEQUENCE IS3B-RELATED"/>
    <property type="match status" value="1"/>
</dbReference>
<keyword evidence="3" id="KW-1185">Reference proteome</keyword>
<dbReference type="InterPro" id="IPR025948">
    <property type="entry name" value="HTH-like_dom"/>
</dbReference>
<evidence type="ECO:0000313" key="2">
    <source>
        <dbReference type="EMBL" id="PPB80674.1"/>
    </source>
</evidence>
<dbReference type="EMBL" id="PRDW01000030">
    <property type="protein sequence ID" value="PPB80674.1"/>
    <property type="molecule type" value="Genomic_DNA"/>
</dbReference>
<gene>
    <name evidence="2" type="ORF">B0O95_13016</name>
</gene>
<dbReference type="AlphaFoldDB" id="A0A2P5K6J8"/>
<feature type="domain" description="HTH-like" evidence="1">
    <location>
        <begin position="3"/>
        <end position="53"/>
    </location>
</feature>